<dbReference type="SMART" id="SM00595">
    <property type="entry name" value="MADF"/>
    <property type="match status" value="1"/>
</dbReference>
<dbReference type="EMBL" id="VTPC01000483">
    <property type="protein sequence ID" value="KAF2905630.1"/>
    <property type="molecule type" value="Genomic_DNA"/>
</dbReference>
<evidence type="ECO:0000256" key="1">
    <source>
        <dbReference type="PROSITE-ProRule" id="PRU00371"/>
    </source>
</evidence>
<dbReference type="InterPro" id="IPR039353">
    <property type="entry name" value="TF_Adf1"/>
</dbReference>
<comment type="subcellular location">
    <subcellularLocation>
        <location evidence="1">Nucleus</location>
    </subcellularLocation>
</comment>
<evidence type="ECO:0008006" key="7">
    <source>
        <dbReference type="Google" id="ProtNLM"/>
    </source>
</evidence>
<reference evidence="5" key="1">
    <citation type="submission" date="2019-08" db="EMBL/GenBank/DDBJ databases">
        <title>The genome of the North American firefly Photinus pyralis.</title>
        <authorList>
            <consortium name="Photinus pyralis genome working group"/>
            <person name="Fallon T.R."/>
            <person name="Sander Lower S.E."/>
            <person name="Weng J.-K."/>
        </authorList>
    </citation>
    <scope>NUCLEOTIDE SEQUENCE</scope>
    <source>
        <strain evidence="5">TRF0915ILg1</strain>
        <tissue evidence="5">Whole body</tissue>
    </source>
</reference>
<keyword evidence="1" id="KW-0539">Nucleus</keyword>
<protein>
    <recommendedName>
        <fullName evidence="7">Transcription factor Adf-1</fullName>
    </recommendedName>
</protein>
<dbReference type="GO" id="GO:0005667">
    <property type="term" value="C:transcription regulator complex"/>
    <property type="evidence" value="ECO:0007669"/>
    <property type="project" value="TreeGrafter"/>
</dbReference>
<dbReference type="GO" id="GO:0003677">
    <property type="term" value="F:DNA binding"/>
    <property type="evidence" value="ECO:0007669"/>
    <property type="project" value="InterPro"/>
</dbReference>
<dbReference type="Proteomes" id="UP000801492">
    <property type="component" value="Unassembled WGS sequence"/>
</dbReference>
<dbReference type="PROSITE" id="PS51031">
    <property type="entry name" value="BESS"/>
    <property type="match status" value="1"/>
</dbReference>
<dbReference type="PROSITE" id="PS51029">
    <property type="entry name" value="MADF"/>
    <property type="match status" value="1"/>
</dbReference>
<comment type="caution">
    <text evidence="5">The sequence shown here is derived from an EMBL/GenBank/DDBJ whole genome shotgun (WGS) entry which is preliminary data.</text>
</comment>
<dbReference type="InterPro" id="IPR004210">
    <property type="entry name" value="BESS_motif"/>
</dbReference>
<evidence type="ECO:0000313" key="6">
    <source>
        <dbReference type="Proteomes" id="UP000801492"/>
    </source>
</evidence>
<name>A0A8K0DG23_IGNLU</name>
<dbReference type="OrthoDB" id="5803771at2759"/>
<evidence type="ECO:0000259" key="3">
    <source>
        <dbReference type="PROSITE" id="PS51029"/>
    </source>
</evidence>
<gene>
    <name evidence="5" type="ORF">ILUMI_00550</name>
</gene>
<dbReference type="GO" id="GO:0005634">
    <property type="term" value="C:nucleus"/>
    <property type="evidence" value="ECO:0007669"/>
    <property type="project" value="UniProtKB-SubCell"/>
</dbReference>
<dbReference type="PANTHER" id="PTHR12243">
    <property type="entry name" value="MADF DOMAIN TRANSCRIPTION FACTOR"/>
    <property type="match status" value="1"/>
</dbReference>
<keyword evidence="6" id="KW-1185">Reference proteome</keyword>
<dbReference type="Pfam" id="PF10545">
    <property type="entry name" value="MADF_DNA_bdg"/>
    <property type="match status" value="1"/>
</dbReference>
<evidence type="ECO:0000313" key="5">
    <source>
        <dbReference type="EMBL" id="KAF2905630.1"/>
    </source>
</evidence>
<keyword evidence="2" id="KW-0175">Coiled coil</keyword>
<feature type="coiled-coil region" evidence="2">
    <location>
        <begin position="211"/>
        <end position="238"/>
    </location>
</feature>
<organism evidence="5 6">
    <name type="scientific">Ignelater luminosus</name>
    <name type="common">Cucubano</name>
    <name type="synonym">Pyrophorus luminosus</name>
    <dbReference type="NCBI Taxonomy" id="2038154"/>
    <lineage>
        <taxon>Eukaryota</taxon>
        <taxon>Metazoa</taxon>
        <taxon>Ecdysozoa</taxon>
        <taxon>Arthropoda</taxon>
        <taxon>Hexapoda</taxon>
        <taxon>Insecta</taxon>
        <taxon>Pterygota</taxon>
        <taxon>Neoptera</taxon>
        <taxon>Endopterygota</taxon>
        <taxon>Coleoptera</taxon>
        <taxon>Polyphaga</taxon>
        <taxon>Elateriformia</taxon>
        <taxon>Elateroidea</taxon>
        <taxon>Elateridae</taxon>
        <taxon>Agrypninae</taxon>
        <taxon>Pyrophorini</taxon>
        <taxon>Ignelater</taxon>
    </lineage>
</organism>
<feature type="domain" description="MADF" evidence="3">
    <location>
        <begin position="54"/>
        <end position="150"/>
    </location>
</feature>
<feature type="domain" description="BESS" evidence="4">
    <location>
        <begin position="244"/>
        <end position="283"/>
    </location>
</feature>
<accession>A0A8K0DG23</accession>
<evidence type="ECO:0000259" key="4">
    <source>
        <dbReference type="PROSITE" id="PS51031"/>
    </source>
</evidence>
<sequence>MRAVVRKKNENKDLSSGDRREFKDSYFGKWKNFVCSVEIAEKVIPIEDEQGDPEFGLRKVELVFLYIIVALSSRIKERLVVDRNWDAVAENIGLSKYEARNKWKNLRDHFLKELKRIPQGKLEDIREIAAMYRGKWIYFRMMMFLKDTRLSKYAQEDLPEDSVDNSDFVEDCETENEMFLESYPFSEPVEKIEVNNVLAPSTSAEGNRYCIQDSNEQLSGYESEMLRLENEKVELLRASYTNNDDDDMQFFKSLIPYMKNLLPVRKLHVRNQFQNILIQEISNPNANHDTFQSNIPAPATIYEPPDLKCNIVL</sequence>
<evidence type="ECO:0000256" key="2">
    <source>
        <dbReference type="SAM" id="Coils"/>
    </source>
</evidence>
<dbReference type="PANTHER" id="PTHR12243:SF69">
    <property type="entry name" value="SI:CH73-59F11.3"/>
    <property type="match status" value="1"/>
</dbReference>
<proteinExistence type="predicted"/>
<dbReference type="Pfam" id="PF02944">
    <property type="entry name" value="BESS"/>
    <property type="match status" value="1"/>
</dbReference>
<dbReference type="GO" id="GO:0006357">
    <property type="term" value="P:regulation of transcription by RNA polymerase II"/>
    <property type="evidence" value="ECO:0007669"/>
    <property type="project" value="TreeGrafter"/>
</dbReference>
<dbReference type="InterPro" id="IPR006578">
    <property type="entry name" value="MADF-dom"/>
</dbReference>
<dbReference type="AlphaFoldDB" id="A0A8K0DG23"/>